<keyword evidence="3" id="KW-1185">Reference proteome</keyword>
<feature type="compositionally biased region" description="Polar residues" evidence="1">
    <location>
        <begin position="69"/>
        <end position="85"/>
    </location>
</feature>
<reference evidence="2" key="1">
    <citation type="journal article" date="2023" name="DNA Res.">
        <title>Chromosome-level genome assembly of Phrynocephalus forsythii using third-generation DNA sequencing and Hi-C analysis.</title>
        <authorList>
            <person name="Qi Y."/>
            <person name="Zhao W."/>
            <person name="Zhao Y."/>
            <person name="Niu C."/>
            <person name="Cao S."/>
            <person name="Zhang Y."/>
        </authorList>
    </citation>
    <scope>NUCLEOTIDE SEQUENCE</scope>
    <source>
        <tissue evidence="2">Muscle</tissue>
    </source>
</reference>
<comment type="caution">
    <text evidence="2">The sequence shown here is derived from an EMBL/GenBank/DDBJ whole genome shotgun (WGS) entry which is preliminary data.</text>
</comment>
<dbReference type="AlphaFoldDB" id="A0A9Q0XBW5"/>
<sequence length="185" mass="20554">MPWLLAAKHSAPEHPGVMPPATPEDPRGKQPSEIFGKVVEELTNPGIFRSCQGTHKAQQQTGQSCRQQRNGSNPRPKTGQKVSGSNVQMARLEFTSAYGSISHNHIFGTLVKFRIPEDILALVYKLYKCSFTAMQEAEDEMVVITEMAEEVQEMFEMASTTADQMGLKFNTGKWTSLYSDGALRD</sequence>
<protein>
    <submittedName>
        <fullName evidence="2">Uncharacterized protein</fullName>
    </submittedName>
</protein>
<organism evidence="2 3">
    <name type="scientific">Phrynocephalus forsythii</name>
    <dbReference type="NCBI Taxonomy" id="171643"/>
    <lineage>
        <taxon>Eukaryota</taxon>
        <taxon>Metazoa</taxon>
        <taxon>Chordata</taxon>
        <taxon>Craniata</taxon>
        <taxon>Vertebrata</taxon>
        <taxon>Euteleostomi</taxon>
        <taxon>Lepidosauria</taxon>
        <taxon>Squamata</taxon>
        <taxon>Bifurcata</taxon>
        <taxon>Unidentata</taxon>
        <taxon>Episquamata</taxon>
        <taxon>Toxicofera</taxon>
        <taxon>Iguania</taxon>
        <taxon>Acrodonta</taxon>
        <taxon>Agamidae</taxon>
        <taxon>Agaminae</taxon>
        <taxon>Phrynocephalus</taxon>
    </lineage>
</organism>
<proteinExistence type="predicted"/>
<gene>
    <name evidence="2" type="ORF">JRQ81_009491</name>
</gene>
<evidence type="ECO:0000313" key="3">
    <source>
        <dbReference type="Proteomes" id="UP001142489"/>
    </source>
</evidence>
<accession>A0A9Q0XBW5</accession>
<dbReference type="Proteomes" id="UP001142489">
    <property type="component" value="Unassembled WGS sequence"/>
</dbReference>
<name>A0A9Q0XBW5_9SAUR</name>
<evidence type="ECO:0000256" key="1">
    <source>
        <dbReference type="SAM" id="MobiDB-lite"/>
    </source>
</evidence>
<evidence type="ECO:0000313" key="2">
    <source>
        <dbReference type="EMBL" id="KAJ7307470.1"/>
    </source>
</evidence>
<feature type="region of interest" description="Disordered" evidence="1">
    <location>
        <begin position="1"/>
        <end position="33"/>
    </location>
</feature>
<dbReference type="EMBL" id="JAPFRF010000019">
    <property type="protein sequence ID" value="KAJ7307470.1"/>
    <property type="molecule type" value="Genomic_DNA"/>
</dbReference>
<feature type="region of interest" description="Disordered" evidence="1">
    <location>
        <begin position="53"/>
        <end position="85"/>
    </location>
</feature>
<feature type="compositionally biased region" description="Low complexity" evidence="1">
    <location>
        <begin position="58"/>
        <end position="68"/>
    </location>
</feature>